<evidence type="ECO:0000313" key="5">
    <source>
        <dbReference type="EMBL" id="MET3645230.1"/>
    </source>
</evidence>
<feature type="domain" description="HTH lacI-type" evidence="4">
    <location>
        <begin position="2"/>
        <end position="61"/>
    </location>
</feature>
<evidence type="ECO:0000256" key="2">
    <source>
        <dbReference type="ARBA" id="ARBA00023125"/>
    </source>
</evidence>
<keyword evidence="2" id="KW-0238">DNA-binding</keyword>
<dbReference type="InterPro" id="IPR000843">
    <property type="entry name" value="HTH_LacI"/>
</dbReference>
<sequence>MATIKEIATLAGVSIATVSRVLNKDESMSVSAPTRERIFQIADQLGYTRHKKNILAYPHRKKIAIIQWYTQNEELNDLYYYSIRIGIERRALELGYDLVRIFHDHPLSDAHGVDGIIAIGKYSPHQIAIFESISPHLVFVDSDTLNNGHTCITTDFQHTTRNVLDYFIQQGQTEIGLLIGQEWTEDKSQPLLDPRFETFQSYLTSKKLYKPEHVFIGQFTSDSGYQLMTQALKKSQLPQAFFIASDTMAIGALRALQEAGIQVPEQVSLIAFNDTAVAKQVYPALSCVTVFTEEMGASALTSLDAILSADSPTIPRMIQLATKLTLRGTSK</sequence>
<keyword evidence="6" id="KW-1185">Reference proteome</keyword>
<dbReference type="Gene3D" id="1.10.260.40">
    <property type="entry name" value="lambda repressor-like DNA-binding domains"/>
    <property type="match status" value="1"/>
</dbReference>
<dbReference type="CDD" id="cd01392">
    <property type="entry name" value="HTH_LacI"/>
    <property type="match status" value="1"/>
</dbReference>
<organism evidence="5 6">
    <name type="scientific">Streptococcus gallinaceus</name>
    <dbReference type="NCBI Taxonomy" id="165758"/>
    <lineage>
        <taxon>Bacteria</taxon>
        <taxon>Bacillati</taxon>
        <taxon>Bacillota</taxon>
        <taxon>Bacilli</taxon>
        <taxon>Lactobacillales</taxon>
        <taxon>Streptococcaceae</taxon>
        <taxon>Streptococcus</taxon>
    </lineage>
</organism>
<proteinExistence type="predicted"/>
<accession>A0ABV2JPD5</accession>
<dbReference type="PANTHER" id="PTHR30146:SF149">
    <property type="entry name" value="HTH-TYPE TRANSCRIPTIONAL REGULATOR EBGR"/>
    <property type="match status" value="1"/>
</dbReference>
<dbReference type="SUPFAM" id="SSF47413">
    <property type="entry name" value="lambda repressor-like DNA-binding domains"/>
    <property type="match status" value="1"/>
</dbReference>
<comment type="caution">
    <text evidence="5">The sequence shown here is derived from an EMBL/GenBank/DDBJ whole genome shotgun (WGS) entry which is preliminary data.</text>
</comment>
<gene>
    <name evidence="5" type="ORF">ABID27_001879</name>
</gene>
<dbReference type="SMART" id="SM00354">
    <property type="entry name" value="HTH_LACI"/>
    <property type="match status" value="1"/>
</dbReference>
<dbReference type="PANTHER" id="PTHR30146">
    <property type="entry name" value="LACI-RELATED TRANSCRIPTIONAL REPRESSOR"/>
    <property type="match status" value="1"/>
</dbReference>
<dbReference type="Pfam" id="PF13377">
    <property type="entry name" value="Peripla_BP_3"/>
    <property type="match status" value="1"/>
</dbReference>
<evidence type="ECO:0000313" key="6">
    <source>
        <dbReference type="Proteomes" id="UP001549055"/>
    </source>
</evidence>
<dbReference type="EMBL" id="JBEPMK010000008">
    <property type="protein sequence ID" value="MET3645230.1"/>
    <property type="molecule type" value="Genomic_DNA"/>
</dbReference>
<dbReference type="InterPro" id="IPR010982">
    <property type="entry name" value="Lambda_DNA-bd_dom_sf"/>
</dbReference>
<dbReference type="SUPFAM" id="SSF53822">
    <property type="entry name" value="Periplasmic binding protein-like I"/>
    <property type="match status" value="1"/>
</dbReference>
<dbReference type="InterPro" id="IPR046335">
    <property type="entry name" value="LacI/GalR-like_sensor"/>
</dbReference>
<name>A0ABV2JPD5_9STRE</name>
<protein>
    <submittedName>
        <fullName evidence="5">LacI family transcriptional regulator</fullName>
    </submittedName>
</protein>
<dbReference type="PRINTS" id="PR00036">
    <property type="entry name" value="HTHLACI"/>
</dbReference>
<dbReference type="PROSITE" id="PS50932">
    <property type="entry name" value="HTH_LACI_2"/>
    <property type="match status" value="1"/>
</dbReference>
<dbReference type="CDD" id="cd01544">
    <property type="entry name" value="PBP1_GalR"/>
    <property type="match status" value="1"/>
</dbReference>
<dbReference type="PROSITE" id="PS00356">
    <property type="entry name" value="HTH_LACI_1"/>
    <property type="match status" value="1"/>
</dbReference>
<dbReference type="Gene3D" id="3.40.50.2300">
    <property type="match status" value="2"/>
</dbReference>
<evidence type="ECO:0000259" key="4">
    <source>
        <dbReference type="PROSITE" id="PS50932"/>
    </source>
</evidence>
<dbReference type="Pfam" id="PF00356">
    <property type="entry name" value="LacI"/>
    <property type="match status" value="1"/>
</dbReference>
<dbReference type="Proteomes" id="UP001549055">
    <property type="component" value="Unassembled WGS sequence"/>
</dbReference>
<keyword evidence="1" id="KW-0805">Transcription regulation</keyword>
<evidence type="ECO:0000256" key="1">
    <source>
        <dbReference type="ARBA" id="ARBA00023015"/>
    </source>
</evidence>
<evidence type="ECO:0000256" key="3">
    <source>
        <dbReference type="ARBA" id="ARBA00023163"/>
    </source>
</evidence>
<dbReference type="RefSeq" id="WP_354281738.1">
    <property type="nucleotide sequence ID" value="NZ_JBEPMK010000008.1"/>
</dbReference>
<reference evidence="5 6" key="1">
    <citation type="submission" date="2024-06" db="EMBL/GenBank/DDBJ databases">
        <title>Genomic Encyclopedia of Type Strains, Phase IV (KMG-IV): sequencing the most valuable type-strain genomes for metagenomic binning, comparative biology and taxonomic classification.</title>
        <authorList>
            <person name="Goeker M."/>
        </authorList>
    </citation>
    <scope>NUCLEOTIDE SEQUENCE [LARGE SCALE GENOMIC DNA]</scope>
    <source>
        <strain evidence="5 6">DSM 15349</strain>
    </source>
</reference>
<keyword evidence="3" id="KW-0804">Transcription</keyword>
<dbReference type="InterPro" id="IPR028082">
    <property type="entry name" value="Peripla_BP_I"/>
</dbReference>